<dbReference type="PANTHER" id="PTHR42977">
    <property type="entry name" value="HYDROLASE-RELATED"/>
    <property type="match status" value="1"/>
</dbReference>
<dbReference type="NCBIfam" id="NF002043">
    <property type="entry name" value="PRK00870.1"/>
    <property type="match status" value="1"/>
</dbReference>
<evidence type="ECO:0000259" key="7">
    <source>
        <dbReference type="Pfam" id="PF00561"/>
    </source>
</evidence>
<evidence type="ECO:0000313" key="8">
    <source>
        <dbReference type="EMBL" id="PAX07760.1"/>
    </source>
</evidence>
<dbReference type="HAMAP" id="MF_01230">
    <property type="entry name" value="Haloalk_dehal_type1"/>
    <property type="match status" value="1"/>
</dbReference>
<comment type="subunit">
    <text evidence="3 6">Monomer.</text>
</comment>
<evidence type="ECO:0000256" key="1">
    <source>
        <dbReference type="ARBA" id="ARBA00001644"/>
    </source>
</evidence>
<evidence type="ECO:0000256" key="3">
    <source>
        <dbReference type="ARBA" id="ARBA00011245"/>
    </source>
</evidence>
<gene>
    <name evidence="6" type="primary">dhmA</name>
    <name evidence="8" type="ORF">CKY28_08995</name>
</gene>
<dbReference type="InterPro" id="IPR000639">
    <property type="entry name" value="Epox_hydrolase-like"/>
</dbReference>
<feature type="active site" description="Proton donor" evidence="6">
    <location>
        <position position="245"/>
    </location>
</feature>
<proteinExistence type="inferred from homology"/>
<dbReference type="InterPro" id="IPR029058">
    <property type="entry name" value="AB_hydrolase_fold"/>
</dbReference>
<keyword evidence="9" id="KW-1185">Reference proteome</keyword>
<dbReference type="PRINTS" id="PR00111">
    <property type="entry name" value="ABHYDROLASE"/>
</dbReference>
<dbReference type="InterPro" id="IPR000073">
    <property type="entry name" value="AB_hydrolase_1"/>
</dbReference>
<name>A0A2A2SEY5_9SPHN</name>
<dbReference type="GO" id="GO:0004301">
    <property type="term" value="F:epoxide hydrolase activity"/>
    <property type="evidence" value="ECO:0007669"/>
    <property type="project" value="TreeGrafter"/>
</dbReference>
<comment type="function">
    <text evidence="6">Catalyzes hydrolytic cleavage of carbon-halogen bonds in halogenated aliphatic compounds, leading to the formation of the corresponding primary alcohols, halide ions and protons.</text>
</comment>
<feature type="domain" description="AB hydrolase-1" evidence="7">
    <location>
        <begin position="43"/>
        <end position="164"/>
    </location>
</feature>
<reference evidence="9" key="1">
    <citation type="submission" date="2017-09" db="EMBL/GenBank/DDBJ databases">
        <authorList>
            <person name="Feng G."/>
            <person name="Zhu H."/>
        </authorList>
    </citation>
    <scope>NUCLEOTIDE SEQUENCE [LARGE SCALE GENOMIC DNA]</scope>
    <source>
        <strain evidence="9">1PNM-20</strain>
    </source>
</reference>
<dbReference type="SUPFAM" id="SSF53474">
    <property type="entry name" value="alpha/beta-Hydrolases"/>
    <property type="match status" value="1"/>
</dbReference>
<dbReference type="Gene3D" id="3.40.50.1820">
    <property type="entry name" value="alpha/beta hydrolase"/>
    <property type="match status" value="1"/>
</dbReference>
<dbReference type="PRINTS" id="PR00412">
    <property type="entry name" value="EPOXHYDRLASE"/>
</dbReference>
<dbReference type="GO" id="GO:0018786">
    <property type="term" value="F:haloalkane dehalogenase activity"/>
    <property type="evidence" value="ECO:0007669"/>
    <property type="project" value="UniProtKB-UniRule"/>
</dbReference>
<evidence type="ECO:0000313" key="9">
    <source>
        <dbReference type="Proteomes" id="UP000218151"/>
    </source>
</evidence>
<dbReference type="EC" id="3.8.1.5" evidence="4 6"/>
<evidence type="ECO:0000256" key="2">
    <source>
        <dbReference type="ARBA" id="ARBA00008794"/>
    </source>
</evidence>
<dbReference type="PANTHER" id="PTHR42977:SF3">
    <property type="entry name" value="AB HYDROLASE-1 DOMAIN-CONTAINING PROTEIN"/>
    <property type="match status" value="1"/>
</dbReference>
<protein>
    <recommendedName>
        <fullName evidence="4 6">Haloalkane dehalogenase</fullName>
        <ecNumber evidence="4 6">3.8.1.5</ecNumber>
    </recommendedName>
</protein>
<evidence type="ECO:0000256" key="5">
    <source>
        <dbReference type="ARBA" id="ARBA00022801"/>
    </source>
</evidence>
<sequence length="296" mass="32368">MSVLRTPDERFASLPDYPFQPNYDTVGEGLRVHYLDEGPLGAPAVLMMHGQPSWSYLYRRMIPPVVSAGYRVLAPDLVGFGRSDKPADQSAYTYENHVAWMLEWLDRRELSNVVLFCQDWGGLIGLRLVAARPDLFAGVVAGNTGLPEGRGMSPAFQSWLDFSQNVPELPVGGVLQMGSGRTLTDAEVAAYDAPFPDETYKAGARAFPRLVPLTPEHASVAENKAAWAVLERFDKPFVTCFSDADPITAGGERVFQGRVPGAQGQPHRTIKGGGHFLQEDAPEELAAIVVELRGRV</sequence>
<comment type="similarity">
    <text evidence="2 6">Belongs to the haloalkane dehalogenase family. Type 1 subfamily.</text>
</comment>
<evidence type="ECO:0000256" key="6">
    <source>
        <dbReference type="HAMAP-Rule" id="MF_01230"/>
    </source>
</evidence>
<dbReference type="AlphaFoldDB" id="A0A2A2SEY5"/>
<feature type="active site" description="Nucleophile" evidence="6">
    <location>
        <position position="119"/>
    </location>
</feature>
<evidence type="ECO:0000256" key="4">
    <source>
        <dbReference type="ARBA" id="ARBA00012065"/>
    </source>
</evidence>
<accession>A0A2A2SEY5</accession>
<organism evidence="8 9">
    <name type="scientific">Sphingomonas lenta</name>
    <dbReference type="NCBI Taxonomy" id="1141887"/>
    <lineage>
        <taxon>Bacteria</taxon>
        <taxon>Pseudomonadati</taxon>
        <taxon>Pseudomonadota</taxon>
        <taxon>Alphaproteobacteria</taxon>
        <taxon>Sphingomonadales</taxon>
        <taxon>Sphingomonadaceae</taxon>
        <taxon>Sphingomonas</taxon>
    </lineage>
</organism>
<dbReference type="InterPro" id="IPR023489">
    <property type="entry name" value="Haloalkane_dehalogenase_1"/>
</dbReference>
<dbReference type="Proteomes" id="UP000218151">
    <property type="component" value="Unassembled WGS sequence"/>
</dbReference>
<dbReference type="EMBL" id="NSLI01000003">
    <property type="protein sequence ID" value="PAX07760.1"/>
    <property type="molecule type" value="Genomic_DNA"/>
</dbReference>
<feature type="active site" description="Proton acceptor" evidence="6">
    <location>
        <position position="275"/>
    </location>
</feature>
<dbReference type="OrthoDB" id="9804723at2"/>
<dbReference type="InterPro" id="IPR051340">
    <property type="entry name" value="Haloalkane_dehalogenase"/>
</dbReference>
<comment type="catalytic activity">
    <reaction evidence="1 6">
        <text>1-haloalkane + H2O = a halide anion + a primary alcohol + H(+)</text>
        <dbReference type="Rhea" id="RHEA:19081"/>
        <dbReference type="ChEBI" id="CHEBI:15377"/>
        <dbReference type="ChEBI" id="CHEBI:15378"/>
        <dbReference type="ChEBI" id="CHEBI:15734"/>
        <dbReference type="ChEBI" id="CHEBI:16042"/>
        <dbReference type="ChEBI" id="CHEBI:18060"/>
        <dbReference type="EC" id="3.8.1.5"/>
    </reaction>
</comment>
<comment type="caution">
    <text evidence="8">The sequence shown here is derived from an EMBL/GenBank/DDBJ whole genome shotgun (WGS) entry which is preliminary data.</text>
</comment>
<dbReference type="RefSeq" id="WP_095998003.1">
    <property type="nucleotide sequence ID" value="NZ_NSLI01000003.1"/>
</dbReference>
<keyword evidence="5 6" id="KW-0378">Hydrolase</keyword>
<dbReference type="Pfam" id="PF00561">
    <property type="entry name" value="Abhydrolase_1"/>
    <property type="match status" value="1"/>
</dbReference>